<evidence type="ECO:0000256" key="2">
    <source>
        <dbReference type="ARBA" id="ARBA00022741"/>
    </source>
</evidence>
<dbReference type="PANTHER" id="PTHR11702">
    <property type="entry name" value="DEVELOPMENTALLY REGULATED GTP-BINDING PROTEIN-RELATED"/>
    <property type="match status" value="1"/>
</dbReference>
<evidence type="ECO:0000259" key="8">
    <source>
        <dbReference type="PROSITE" id="PS51883"/>
    </source>
</evidence>
<dbReference type="GO" id="GO:0005739">
    <property type="term" value="C:mitochondrion"/>
    <property type="evidence" value="ECO:0007669"/>
    <property type="project" value="TreeGrafter"/>
</dbReference>
<dbReference type="FunFam" id="2.40.50.140:FF:000086">
    <property type="entry name" value="Cold shock domain-containing protein C2"/>
    <property type="match status" value="1"/>
</dbReference>
<dbReference type="SMART" id="SM00256">
    <property type="entry name" value="FBOX"/>
    <property type="match status" value="1"/>
</dbReference>
<dbReference type="InterPro" id="IPR031167">
    <property type="entry name" value="G_OBG"/>
</dbReference>
<protein>
    <submittedName>
        <fullName evidence="9">Uncharacterized protein</fullName>
    </submittedName>
</protein>
<sequence length="1432" mass="166290">MSDKVLEVLPIEILHQIFNYLDCETIFFSIRCVCKRFYSIANSYDNYDFNFESISKANFYLICTRIPLEQVRSLTLSDRDQTHEQTSLFLSLSNLSQFTRLRSLKILDIKPDDLKLLLILIQHLPLRSLSVGYSVFSLKKNHQLERLSTTIEQFKLEKLDLHLRSIDVSTFRWPTSATLQYLRVRNSLSLKQFYLILQCFPCLQTFILKDFDLEEITQEEASTTVHLPVESFGLKTLVCIDGFIQMDKFEQCFSWIPFLVYLKLVGRGSLFNSAFDGYRWERIIKAKLPQLTKFEIYLSVLTDVHYDTKNIEEMVSLYRTPFWSQDLRCSIVCDYILHLHRLVLYSLPICHTYYQYYASEDKVLASNFTKRNISSAEMNYVKRFSVNLSQGMNDRQEMQFQNVDELILGIDGEWPKDSLRFLSSTVNLSHLVKLFLIVNFSSEYMPSIIRGTQDLLRQAVNICTLSLEDYWGPDNCTTTMENVCSMMTSNIKHLCVQIEMFLTRCLYKITEKDLGRHLELPFIDKLRIYVRGGRGGNGLKKYGGLGGQGGHVLIRGKRHLTLKNVYEKNLSKRYIAPDGEHSHKTRLNALAGAHLTIHVPLGIQILRDNGELIDEINDIDDECIVAHGGAGGSYKTFFQGEPGEATMVNLDLKLLADVGFVGYPNAGKSTLLSMLSRTRPAISPVPFTTLHPQIGTVIFDDSRSFTIADLPGLIEGSHIKMGLGSRFLKHTLRSKILLFVIDINGFQLDLRSPLRSAFDSIVFLTKELELYEPTLLRKPAILAINKIDQLEEQDKLREFYHSLENYQEILKNDYEEQWCLKEFVRFEHIVEIAVKNQIMSDDFIYCRNPYEFIESVLDTAKMHDGLLLDELLNVSRMYQINDLDYTDTNEPNLDQPLTNDHDSLWKQLSRHHWFACRYLYLDDIDRAFRHQSKKFSCLMAILNYHSGRSSALQADDNHDNDPTNSTSNDDDPSWLLPVFNRHAHELRLLALLGNDEGDNDDNEMSDSTNSTSTIQTCNSQLLQAINVLQRFSSTIKLRKVGIFIIVNQMLKTYYALDKFNLCTYFISKAERPLKQYMQEENARQVHRFSSHVLTHRYFLGKHLLLKHDYSSAIDHFDYVFTNCLDSNKSGSIKNKQQSLLYLVVLKMLHGSTPNMEILEKYELNELIDLIKPIRTGSLKDFIDKIHEYEQFLFDTGLFFLIENLKLLVIRNLFRTYVYQINQQQTNKIPFEPTLLTLLNFGFDQENYFGVNELIDILNSMMQNGMIKGYISYSYRTLVVNYQNFSFTTMSHPHEEHLFPPEFFPRRERTLSQCERVLQSPSYEGKIHEFCREKGFGHIQPKDNPSELIFVHVSDIDDDYVPKKGDIVTFKKILMPPKNEKPMAVHIKLLHLAEGVKHESWEEAVEHDMENRRPSRSDSHTLVHDQEISTHVD</sequence>
<dbReference type="InterPro" id="IPR006169">
    <property type="entry name" value="GTP1_OBG_dom"/>
</dbReference>
<dbReference type="SUPFAM" id="SSF81383">
    <property type="entry name" value="F-box domain"/>
    <property type="match status" value="1"/>
</dbReference>
<dbReference type="InterPro" id="IPR027417">
    <property type="entry name" value="P-loop_NTPase"/>
</dbReference>
<dbReference type="SUPFAM" id="SSF52058">
    <property type="entry name" value="L domain-like"/>
    <property type="match status" value="1"/>
</dbReference>
<dbReference type="GO" id="GO:0042254">
    <property type="term" value="P:ribosome biogenesis"/>
    <property type="evidence" value="ECO:0007669"/>
    <property type="project" value="UniProtKB-UniRule"/>
</dbReference>
<dbReference type="SMART" id="SM00753">
    <property type="entry name" value="PAM"/>
    <property type="match status" value="1"/>
</dbReference>
<dbReference type="GO" id="GO:0003924">
    <property type="term" value="F:GTPase activity"/>
    <property type="evidence" value="ECO:0007669"/>
    <property type="project" value="InterPro"/>
</dbReference>
<keyword evidence="3" id="KW-0342">GTP-binding</keyword>
<dbReference type="SUPFAM" id="SSF50249">
    <property type="entry name" value="Nucleic acid-binding proteins"/>
    <property type="match status" value="1"/>
</dbReference>
<reference evidence="9" key="1">
    <citation type="submission" date="2021-02" db="EMBL/GenBank/DDBJ databases">
        <authorList>
            <person name="Nowell W R."/>
        </authorList>
    </citation>
    <scope>NUCLEOTIDE SEQUENCE</scope>
</reference>
<dbReference type="CDD" id="cd01898">
    <property type="entry name" value="Obg"/>
    <property type="match status" value="1"/>
</dbReference>
<dbReference type="SUPFAM" id="SSF82051">
    <property type="entry name" value="Obg GTP-binding protein N-terminal domain"/>
    <property type="match status" value="1"/>
</dbReference>
<dbReference type="InterPro" id="IPR011129">
    <property type="entry name" value="CSD"/>
</dbReference>
<evidence type="ECO:0000256" key="1">
    <source>
        <dbReference type="ARBA" id="ARBA00022553"/>
    </source>
</evidence>
<dbReference type="PROSITE" id="PS51710">
    <property type="entry name" value="G_OBG"/>
    <property type="match status" value="1"/>
</dbReference>
<evidence type="ECO:0000313" key="9">
    <source>
        <dbReference type="EMBL" id="CAF0785880.1"/>
    </source>
</evidence>
<evidence type="ECO:0000256" key="4">
    <source>
        <dbReference type="SAM" id="MobiDB-lite"/>
    </source>
</evidence>
<evidence type="ECO:0000259" key="7">
    <source>
        <dbReference type="PROSITE" id="PS51857"/>
    </source>
</evidence>
<dbReference type="EMBL" id="CAJNOR010000075">
    <property type="protein sequence ID" value="CAF0785880.1"/>
    <property type="molecule type" value="Genomic_DNA"/>
</dbReference>
<dbReference type="SMART" id="SM00357">
    <property type="entry name" value="CSP"/>
    <property type="match status" value="1"/>
</dbReference>
<dbReference type="PROSITE" id="PS51857">
    <property type="entry name" value="CSD_2"/>
    <property type="match status" value="1"/>
</dbReference>
<feature type="region of interest" description="Disordered" evidence="4">
    <location>
        <begin position="951"/>
        <end position="972"/>
    </location>
</feature>
<keyword evidence="2" id="KW-0547">Nucleotide-binding</keyword>
<proteinExistence type="predicted"/>
<feature type="domain" description="Obg" evidence="8">
    <location>
        <begin position="520"/>
        <end position="655"/>
    </location>
</feature>
<dbReference type="Pfam" id="PF01018">
    <property type="entry name" value="GTP1_OBG"/>
    <property type="match status" value="1"/>
</dbReference>
<feature type="domain" description="OBG-type G" evidence="6">
    <location>
        <begin position="656"/>
        <end position="799"/>
    </location>
</feature>
<dbReference type="InterPro" id="IPR045086">
    <property type="entry name" value="OBG_GTPase"/>
</dbReference>
<dbReference type="Gene3D" id="2.40.50.140">
    <property type="entry name" value="Nucleic acid-binding proteins"/>
    <property type="match status" value="1"/>
</dbReference>
<dbReference type="InterPro" id="IPR001810">
    <property type="entry name" value="F-box_dom"/>
</dbReference>
<evidence type="ECO:0000313" key="10">
    <source>
        <dbReference type="Proteomes" id="UP000663828"/>
    </source>
</evidence>
<dbReference type="Gene3D" id="3.40.50.300">
    <property type="entry name" value="P-loop containing nucleotide triphosphate hydrolases"/>
    <property type="match status" value="1"/>
</dbReference>
<name>A0A813RQB0_ADIRI</name>
<feature type="domain" description="CSD" evidence="7">
    <location>
        <begin position="1321"/>
        <end position="1388"/>
    </location>
</feature>
<dbReference type="SUPFAM" id="SSF52540">
    <property type="entry name" value="P-loop containing nucleoside triphosphate hydrolases"/>
    <property type="match status" value="1"/>
</dbReference>
<accession>A0A813RQB0</accession>
<feature type="domain" description="F-box" evidence="5">
    <location>
        <begin position="3"/>
        <end position="54"/>
    </location>
</feature>
<dbReference type="GO" id="GO:0003676">
    <property type="term" value="F:nucleic acid binding"/>
    <property type="evidence" value="ECO:0007669"/>
    <property type="project" value="InterPro"/>
</dbReference>
<dbReference type="Gene3D" id="2.70.210.12">
    <property type="entry name" value="GTP1/OBG domain"/>
    <property type="match status" value="1"/>
</dbReference>
<dbReference type="Proteomes" id="UP000663828">
    <property type="component" value="Unassembled WGS sequence"/>
</dbReference>
<organism evidence="9 10">
    <name type="scientific">Adineta ricciae</name>
    <name type="common">Rotifer</name>
    <dbReference type="NCBI Taxonomy" id="249248"/>
    <lineage>
        <taxon>Eukaryota</taxon>
        <taxon>Metazoa</taxon>
        <taxon>Spiralia</taxon>
        <taxon>Gnathifera</taxon>
        <taxon>Rotifera</taxon>
        <taxon>Eurotatoria</taxon>
        <taxon>Bdelloidea</taxon>
        <taxon>Adinetida</taxon>
        <taxon>Adinetidae</taxon>
        <taxon>Adineta</taxon>
    </lineage>
</organism>
<dbReference type="PRINTS" id="PR00326">
    <property type="entry name" value="GTP1OBG"/>
</dbReference>
<comment type="caution">
    <text evidence="9">The sequence shown here is derived from an EMBL/GenBank/DDBJ whole genome shotgun (WGS) entry which is preliminary data.</text>
</comment>
<keyword evidence="1" id="KW-0597">Phosphoprotein</keyword>
<dbReference type="PROSITE" id="PS51883">
    <property type="entry name" value="OBG"/>
    <property type="match status" value="1"/>
</dbReference>
<feature type="region of interest" description="Disordered" evidence="4">
    <location>
        <begin position="1402"/>
        <end position="1432"/>
    </location>
</feature>
<keyword evidence="10" id="KW-1185">Reference proteome</keyword>
<dbReference type="PANTHER" id="PTHR11702:SF43">
    <property type="entry name" value="GTP-BINDING PROTEIN 10"/>
    <property type="match status" value="1"/>
</dbReference>
<dbReference type="Pfam" id="PF00646">
    <property type="entry name" value="F-box"/>
    <property type="match status" value="1"/>
</dbReference>
<dbReference type="InterPro" id="IPR036726">
    <property type="entry name" value="GTP1_OBG_dom_sf"/>
</dbReference>
<dbReference type="PROSITE" id="PS50181">
    <property type="entry name" value="FBOX"/>
    <property type="match status" value="1"/>
</dbReference>
<dbReference type="InterPro" id="IPR002059">
    <property type="entry name" value="CSP_DNA-bd"/>
</dbReference>
<dbReference type="InterPro" id="IPR012340">
    <property type="entry name" value="NA-bd_OB-fold"/>
</dbReference>
<evidence type="ECO:0000259" key="6">
    <source>
        <dbReference type="PROSITE" id="PS51710"/>
    </source>
</evidence>
<dbReference type="Gene3D" id="1.20.1280.50">
    <property type="match status" value="1"/>
</dbReference>
<dbReference type="GO" id="GO:0005525">
    <property type="term" value="F:GTP binding"/>
    <property type="evidence" value="ECO:0007669"/>
    <property type="project" value="UniProtKB-KW"/>
</dbReference>
<dbReference type="InterPro" id="IPR036047">
    <property type="entry name" value="F-box-like_dom_sf"/>
</dbReference>
<evidence type="ECO:0000256" key="3">
    <source>
        <dbReference type="ARBA" id="ARBA00023134"/>
    </source>
</evidence>
<evidence type="ECO:0000259" key="5">
    <source>
        <dbReference type="PROSITE" id="PS50181"/>
    </source>
</evidence>
<gene>
    <name evidence="9" type="ORF">XAT740_LOCUS2223</name>
</gene>
<dbReference type="InterPro" id="IPR006073">
    <property type="entry name" value="GTP-bd"/>
</dbReference>
<dbReference type="Pfam" id="PF01926">
    <property type="entry name" value="MMR_HSR1"/>
    <property type="match status" value="1"/>
</dbReference>